<evidence type="ECO:0000256" key="5">
    <source>
        <dbReference type="SAM" id="Phobius"/>
    </source>
</evidence>
<dbReference type="Pfam" id="PF02365">
    <property type="entry name" value="NAM"/>
    <property type="match status" value="1"/>
</dbReference>
<sequence length="108" mass="12872">MDKKCGKSSRTNRTTNRGYWKTTEKNRAIRFRDRVVCMKKTLVYHKGRAHRGEQTNWVMHEYRLTDEALEKDIQHIKLIIFVAVFWRFDACLVINIGLLGLEGCFYFV</sequence>
<organism evidence="7 8">
    <name type="scientific">Hibiscus sabdariffa</name>
    <name type="common">roselle</name>
    <dbReference type="NCBI Taxonomy" id="183260"/>
    <lineage>
        <taxon>Eukaryota</taxon>
        <taxon>Viridiplantae</taxon>
        <taxon>Streptophyta</taxon>
        <taxon>Embryophyta</taxon>
        <taxon>Tracheophyta</taxon>
        <taxon>Spermatophyta</taxon>
        <taxon>Magnoliopsida</taxon>
        <taxon>eudicotyledons</taxon>
        <taxon>Gunneridae</taxon>
        <taxon>Pentapetalae</taxon>
        <taxon>rosids</taxon>
        <taxon>malvids</taxon>
        <taxon>Malvales</taxon>
        <taxon>Malvaceae</taxon>
        <taxon>Malvoideae</taxon>
        <taxon>Hibiscus</taxon>
    </lineage>
</organism>
<dbReference type="InterPro" id="IPR003441">
    <property type="entry name" value="NAC-dom"/>
</dbReference>
<keyword evidence="4" id="KW-0539">Nucleus</keyword>
<keyword evidence="3" id="KW-0804">Transcription</keyword>
<proteinExistence type="predicted"/>
<protein>
    <recommendedName>
        <fullName evidence="6">NAC domain-containing protein</fullName>
    </recommendedName>
</protein>
<reference evidence="7 8" key="1">
    <citation type="journal article" date="2024" name="G3 (Bethesda)">
        <title>Genome assembly of Hibiscus sabdariffa L. provides insights into metabolisms of medicinal natural products.</title>
        <authorList>
            <person name="Kim T."/>
        </authorList>
    </citation>
    <scope>NUCLEOTIDE SEQUENCE [LARGE SCALE GENOMIC DNA]</scope>
    <source>
        <strain evidence="7">TK-2024</strain>
        <tissue evidence="7">Old leaves</tissue>
    </source>
</reference>
<dbReference type="InterPro" id="IPR036093">
    <property type="entry name" value="NAC_dom_sf"/>
</dbReference>
<dbReference type="PANTHER" id="PTHR31744">
    <property type="entry name" value="PROTEIN CUP-SHAPED COTYLEDON 2-RELATED"/>
    <property type="match status" value="1"/>
</dbReference>
<keyword evidence="2" id="KW-0238">DNA-binding</keyword>
<evidence type="ECO:0000256" key="2">
    <source>
        <dbReference type="ARBA" id="ARBA00023125"/>
    </source>
</evidence>
<evidence type="ECO:0000256" key="3">
    <source>
        <dbReference type="ARBA" id="ARBA00023163"/>
    </source>
</evidence>
<keyword evidence="5" id="KW-1133">Transmembrane helix</keyword>
<dbReference type="PANTHER" id="PTHR31744:SF210">
    <property type="entry name" value="NAC DOMAIN-CONTAINING PROTEIN 86-LIKE"/>
    <property type="match status" value="1"/>
</dbReference>
<accession>A0ABR2SGC5</accession>
<evidence type="ECO:0000313" key="7">
    <source>
        <dbReference type="EMBL" id="KAK9024081.1"/>
    </source>
</evidence>
<dbReference type="SUPFAM" id="SSF101941">
    <property type="entry name" value="NAC domain"/>
    <property type="match status" value="1"/>
</dbReference>
<dbReference type="Gene3D" id="2.170.150.80">
    <property type="entry name" value="NAC domain"/>
    <property type="match status" value="1"/>
</dbReference>
<feature type="transmembrane region" description="Helical" evidence="5">
    <location>
        <begin position="78"/>
        <end position="101"/>
    </location>
</feature>
<dbReference type="EMBL" id="JBBPBN010000015">
    <property type="protein sequence ID" value="KAK9024081.1"/>
    <property type="molecule type" value="Genomic_DNA"/>
</dbReference>
<name>A0ABR2SGC5_9ROSI</name>
<dbReference type="Proteomes" id="UP001396334">
    <property type="component" value="Unassembled WGS sequence"/>
</dbReference>
<gene>
    <name evidence="7" type="ORF">V6N11_004262</name>
</gene>
<evidence type="ECO:0000256" key="4">
    <source>
        <dbReference type="ARBA" id="ARBA00023242"/>
    </source>
</evidence>
<evidence type="ECO:0000313" key="8">
    <source>
        <dbReference type="Proteomes" id="UP001396334"/>
    </source>
</evidence>
<keyword evidence="1" id="KW-0805">Transcription regulation</keyword>
<feature type="domain" description="NAC" evidence="6">
    <location>
        <begin position="1"/>
        <end position="87"/>
    </location>
</feature>
<comment type="caution">
    <text evidence="7">The sequence shown here is derived from an EMBL/GenBank/DDBJ whole genome shotgun (WGS) entry which is preliminary data.</text>
</comment>
<keyword evidence="5" id="KW-0812">Transmembrane</keyword>
<keyword evidence="8" id="KW-1185">Reference proteome</keyword>
<evidence type="ECO:0000256" key="1">
    <source>
        <dbReference type="ARBA" id="ARBA00023015"/>
    </source>
</evidence>
<keyword evidence="5" id="KW-0472">Membrane</keyword>
<dbReference type="PROSITE" id="PS51005">
    <property type="entry name" value="NAC"/>
    <property type="match status" value="1"/>
</dbReference>
<evidence type="ECO:0000259" key="6">
    <source>
        <dbReference type="PROSITE" id="PS51005"/>
    </source>
</evidence>